<comment type="similarity">
    <text evidence="7">Belongs to the MurCDEF family.</text>
</comment>
<organism evidence="9 10">
    <name type="scientific">Bacteriovorax antarcticus</name>
    <dbReference type="NCBI Taxonomy" id="3088717"/>
    <lineage>
        <taxon>Bacteria</taxon>
        <taxon>Pseudomonadati</taxon>
        <taxon>Bdellovibrionota</taxon>
        <taxon>Bacteriovoracia</taxon>
        <taxon>Bacteriovoracales</taxon>
        <taxon>Bacteriovoracaceae</taxon>
        <taxon>Bacteriovorax</taxon>
    </lineage>
</organism>
<evidence type="ECO:0000256" key="4">
    <source>
        <dbReference type="ARBA" id="ARBA00022598"/>
    </source>
</evidence>
<dbReference type="SUPFAM" id="SSF53244">
    <property type="entry name" value="MurD-like peptide ligases, peptide-binding domain"/>
    <property type="match status" value="1"/>
</dbReference>
<dbReference type="PANTHER" id="PTHR43692">
    <property type="entry name" value="UDP-N-ACETYLMURAMOYLALANINE--D-GLUTAMATE LIGASE"/>
    <property type="match status" value="1"/>
</dbReference>
<dbReference type="Gene3D" id="3.40.50.720">
    <property type="entry name" value="NAD(P)-binding Rossmann-like Domain"/>
    <property type="match status" value="1"/>
</dbReference>
<evidence type="ECO:0000256" key="3">
    <source>
        <dbReference type="ARBA" id="ARBA00022490"/>
    </source>
</evidence>
<dbReference type="Gene3D" id="3.90.190.20">
    <property type="entry name" value="Mur ligase, C-terminal domain"/>
    <property type="match status" value="1"/>
</dbReference>
<evidence type="ECO:0000256" key="1">
    <source>
        <dbReference type="ARBA" id="ARBA00004496"/>
    </source>
</evidence>
<comment type="function">
    <text evidence="7">Cell wall formation. Catalyzes the addition of glutamate to the nucleotide precursor UDP-N-acetylmuramoyl-L-alanine (UMA).</text>
</comment>
<comment type="catalytic activity">
    <reaction evidence="7">
        <text>UDP-N-acetyl-alpha-D-muramoyl-L-alanine + D-glutamate + ATP = UDP-N-acetyl-alpha-D-muramoyl-L-alanyl-D-glutamate + ADP + phosphate + H(+)</text>
        <dbReference type="Rhea" id="RHEA:16429"/>
        <dbReference type="ChEBI" id="CHEBI:15378"/>
        <dbReference type="ChEBI" id="CHEBI:29986"/>
        <dbReference type="ChEBI" id="CHEBI:30616"/>
        <dbReference type="ChEBI" id="CHEBI:43474"/>
        <dbReference type="ChEBI" id="CHEBI:83898"/>
        <dbReference type="ChEBI" id="CHEBI:83900"/>
        <dbReference type="ChEBI" id="CHEBI:456216"/>
        <dbReference type="EC" id="6.3.2.9"/>
    </reaction>
</comment>
<dbReference type="InterPro" id="IPR036565">
    <property type="entry name" value="Mur-like_cat_sf"/>
</dbReference>
<keyword evidence="3 7" id="KW-0963">Cytoplasm</keyword>
<keyword evidence="7" id="KW-0961">Cell wall biogenesis/degradation</keyword>
<evidence type="ECO:0000256" key="7">
    <source>
        <dbReference type="HAMAP-Rule" id="MF_00639"/>
    </source>
</evidence>
<comment type="caution">
    <text evidence="9">The sequence shown here is derived from an EMBL/GenBank/DDBJ whole genome shotgun (WGS) entry which is preliminary data.</text>
</comment>
<feature type="domain" description="Mur ligase central" evidence="8">
    <location>
        <begin position="122"/>
        <end position="252"/>
    </location>
</feature>
<dbReference type="InterPro" id="IPR013221">
    <property type="entry name" value="Mur_ligase_cen"/>
</dbReference>
<dbReference type="NCBIfam" id="TIGR01087">
    <property type="entry name" value="murD"/>
    <property type="match status" value="1"/>
</dbReference>
<reference evidence="9 10" key="1">
    <citation type="submission" date="2023-11" db="EMBL/GenBank/DDBJ databases">
        <title>A Novel Polar Bacteriovorax (B. antarcticus) Isolated from the Biocrust in Antarctica.</title>
        <authorList>
            <person name="Mun W."/>
            <person name="Choi S.Y."/>
            <person name="Mitchell R.J."/>
        </authorList>
    </citation>
    <scope>NUCLEOTIDE SEQUENCE [LARGE SCALE GENOMIC DNA]</scope>
    <source>
        <strain evidence="9 10">PP10</strain>
    </source>
</reference>
<dbReference type="InterPro" id="IPR036615">
    <property type="entry name" value="Mur_ligase_C_dom_sf"/>
</dbReference>
<dbReference type="SUPFAM" id="SSF53623">
    <property type="entry name" value="MurD-like peptide ligases, catalytic domain"/>
    <property type="match status" value="1"/>
</dbReference>
<dbReference type="GO" id="GO:0008764">
    <property type="term" value="F:UDP-N-acetylmuramoylalanine-D-glutamate ligase activity"/>
    <property type="evidence" value="ECO:0007669"/>
    <property type="project" value="UniProtKB-EC"/>
</dbReference>
<keyword evidence="4 7" id="KW-0436">Ligase</keyword>
<keyword evidence="10" id="KW-1185">Reference proteome</keyword>
<dbReference type="Gene3D" id="3.40.1190.10">
    <property type="entry name" value="Mur-like, catalytic domain"/>
    <property type="match status" value="1"/>
</dbReference>
<evidence type="ECO:0000256" key="2">
    <source>
        <dbReference type="ARBA" id="ARBA00004752"/>
    </source>
</evidence>
<dbReference type="HAMAP" id="MF_00639">
    <property type="entry name" value="MurD"/>
    <property type="match status" value="1"/>
</dbReference>
<evidence type="ECO:0000259" key="8">
    <source>
        <dbReference type="Pfam" id="PF08245"/>
    </source>
</evidence>
<dbReference type="EC" id="6.3.2.9" evidence="7"/>
<proteinExistence type="inferred from homology"/>
<keyword evidence="7" id="KW-0133">Cell shape</keyword>
<gene>
    <name evidence="7 9" type="primary">murD</name>
    <name evidence="9" type="ORF">SHI21_17070</name>
</gene>
<evidence type="ECO:0000256" key="6">
    <source>
        <dbReference type="ARBA" id="ARBA00022840"/>
    </source>
</evidence>
<name>A0ABU5VY60_9BACT</name>
<dbReference type="PANTHER" id="PTHR43692:SF1">
    <property type="entry name" value="UDP-N-ACETYLMURAMOYLALANINE--D-GLUTAMATE LIGASE"/>
    <property type="match status" value="1"/>
</dbReference>
<accession>A0ABU5VY60</accession>
<dbReference type="Pfam" id="PF08245">
    <property type="entry name" value="Mur_ligase_M"/>
    <property type="match status" value="1"/>
</dbReference>
<dbReference type="Proteomes" id="UP001302274">
    <property type="component" value="Unassembled WGS sequence"/>
</dbReference>
<keyword evidence="7" id="KW-0132">Cell division</keyword>
<keyword evidence="7" id="KW-0131">Cell cycle</keyword>
<dbReference type="InterPro" id="IPR005762">
    <property type="entry name" value="MurD"/>
</dbReference>
<evidence type="ECO:0000256" key="5">
    <source>
        <dbReference type="ARBA" id="ARBA00022741"/>
    </source>
</evidence>
<dbReference type="SUPFAM" id="SSF51984">
    <property type="entry name" value="MurCD N-terminal domain"/>
    <property type="match status" value="1"/>
</dbReference>
<keyword evidence="6 7" id="KW-0067">ATP-binding</keyword>
<evidence type="ECO:0000313" key="10">
    <source>
        <dbReference type="Proteomes" id="UP001302274"/>
    </source>
</evidence>
<keyword evidence="5 7" id="KW-0547">Nucleotide-binding</keyword>
<dbReference type="RefSeq" id="WP_323578143.1">
    <property type="nucleotide sequence ID" value="NZ_JAYGJQ010000002.1"/>
</dbReference>
<comment type="pathway">
    <text evidence="2 7">Cell wall biogenesis; peptidoglycan biosynthesis.</text>
</comment>
<keyword evidence="7" id="KW-0573">Peptidoglycan synthesis</keyword>
<comment type="subcellular location">
    <subcellularLocation>
        <location evidence="1 7">Cytoplasm</location>
    </subcellularLocation>
</comment>
<protein>
    <recommendedName>
        <fullName evidence="7">UDP-N-acetylmuramoylalanine--D-glutamate ligase</fullName>
        <ecNumber evidence="7">6.3.2.9</ecNumber>
    </recommendedName>
    <alternativeName>
        <fullName evidence="7">D-glutamic acid-adding enzyme</fullName>
    </alternativeName>
    <alternativeName>
        <fullName evidence="7">UDP-N-acetylmuramoyl-L-alanyl-D-glutamate synthetase</fullName>
    </alternativeName>
</protein>
<sequence>MFNLKNKRIAVYGMGVSGLSALRFIKALEGEIIAINGGELSTWAKSPGVLDFVSADQCFSENDASLPAKLNSVDIVILSPGIPRDHKLLKPLLEKNIPIWGEIELAYRYLEANNSLGPLIGITGTNGKTTTTTFLGEMIEGDNKSVFVGGNIGVPFCDYAFDIYSKKKKADFILLELSSFQLESIDHFHVNIAIILNLYQNHGERYEHIEDYGRSKFFITNKFTKDDVLIYPEDFAIIKNWAETQTGKKIAINTTKPEISMDTNSFKLPGIHNLVNLAFIIKAAETIGLTKEAIQKSINTFKGVHHRIEYVDGVKGLPKFKAFNDAKSTNWDATITAVKAMEDFKLPIHLIIGGKKRGHGDSILPHMDFLKTHVDTFYLIGEMAAEIEGEIKGLVQYKNTGTLEETLKIMRAKFGNAEGVLLFSPGFPSFDQFQNYAQRGEHFVKLLTT</sequence>
<feature type="binding site" evidence="7">
    <location>
        <begin position="124"/>
        <end position="130"/>
    </location>
    <ligand>
        <name>ATP</name>
        <dbReference type="ChEBI" id="CHEBI:30616"/>
    </ligand>
</feature>
<evidence type="ECO:0000313" key="9">
    <source>
        <dbReference type="EMBL" id="MEA9357946.1"/>
    </source>
</evidence>
<dbReference type="EMBL" id="JAYGJQ010000002">
    <property type="protein sequence ID" value="MEA9357946.1"/>
    <property type="molecule type" value="Genomic_DNA"/>
</dbReference>